<feature type="non-terminal residue" evidence="4">
    <location>
        <position position="195"/>
    </location>
</feature>
<proteinExistence type="predicted"/>
<evidence type="ECO:0000313" key="5">
    <source>
        <dbReference type="Proteomes" id="UP001165060"/>
    </source>
</evidence>
<dbReference type="SMART" id="SM00560">
    <property type="entry name" value="LamGL"/>
    <property type="match status" value="1"/>
</dbReference>
<dbReference type="EMBL" id="BRYB01002398">
    <property type="protein sequence ID" value="GMI19028.1"/>
    <property type="molecule type" value="Genomic_DNA"/>
</dbReference>
<keyword evidence="5" id="KW-1185">Reference proteome</keyword>
<sequence>MQGGSTSTELVAFRTLFRDAPPESYPSPSTGLTVSYWFKMNAVKTQDHRQMILGETSSYTLLFSMAGGEGGTAIYRQMIESLDADYSDGTATEAMVGRWQHITVTTDNNPEGTNVELYLDGEHMPDVSLEHEPANFTGSDGMCIGSHCDMSAGNVRMYVDHFHGELDELAFYKRVLSAEEVAATYNKPREPEEDL</sequence>
<dbReference type="SUPFAM" id="SSF49899">
    <property type="entry name" value="Concanavalin A-like lectins/glucanases"/>
    <property type="match status" value="1"/>
</dbReference>
<gene>
    <name evidence="4" type="ORF">TeGR_g2691</name>
</gene>
<dbReference type="Proteomes" id="UP001165060">
    <property type="component" value="Unassembled WGS sequence"/>
</dbReference>
<reference evidence="4 5" key="1">
    <citation type="journal article" date="2023" name="Commun. Biol.">
        <title>Genome analysis of Parmales, the sister group of diatoms, reveals the evolutionary specialization of diatoms from phago-mixotrophs to photoautotrophs.</title>
        <authorList>
            <person name="Ban H."/>
            <person name="Sato S."/>
            <person name="Yoshikawa S."/>
            <person name="Yamada K."/>
            <person name="Nakamura Y."/>
            <person name="Ichinomiya M."/>
            <person name="Sato N."/>
            <person name="Blanc-Mathieu R."/>
            <person name="Endo H."/>
            <person name="Kuwata A."/>
            <person name="Ogata H."/>
        </authorList>
    </citation>
    <scope>NUCLEOTIDE SEQUENCE [LARGE SCALE GENOMIC DNA]</scope>
</reference>
<organism evidence="4 5">
    <name type="scientific">Tetraparma gracilis</name>
    <dbReference type="NCBI Taxonomy" id="2962635"/>
    <lineage>
        <taxon>Eukaryota</taxon>
        <taxon>Sar</taxon>
        <taxon>Stramenopiles</taxon>
        <taxon>Ochrophyta</taxon>
        <taxon>Bolidophyceae</taxon>
        <taxon>Parmales</taxon>
        <taxon>Triparmaceae</taxon>
        <taxon>Tetraparma</taxon>
    </lineage>
</organism>
<feature type="domain" description="LamG-like jellyroll fold" evidence="3">
    <location>
        <begin position="30"/>
        <end position="179"/>
    </location>
</feature>
<keyword evidence="2" id="KW-1015">Disulfide bond</keyword>
<dbReference type="InterPro" id="IPR006558">
    <property type="entry name" value="LamG-like"/>
</dbReference>
<evidence type="ECO:0000259" key="3">
    <source>
        <dbReference type="SMART" id="SM00560"/>
    </source>
</evidence>
<dbReference type="Gene3D" id="2.60.120.200">
    <property type="match status" value="1"/>
</dbReference>
<comment type="caution">
    <text evidence="4">The sequence shown here is derived from an EMBL/GenBank/DDBJ whole genome shotgun (WGS) entry which is preliminary data.</text>
</comment>
<protein>
    <recommendedName>
        <fullName evidence="3">LamG-like jellyroll fold domain-containing protein</fullName>
    </recommendedName>
</protein>
<keyword evidence="1" id="KW-0732">Signal</keyword>
<evidence type="ECO:0000256" key="2">
    <source>
        <dbReference type="ARBA" id="ARBA00023157"/>
    </source>
</evidence>
<evidence type="ECO:0000313" key="4">
    <source>
        <dbReference type="EMBL" id="GMI19028.1"/>
    </source>
</evidence>
<name>A0ABQ6M3T4_9STRA</name>
<evidence type="ECO:0000256" key="1">
    <source>
        <dbReference type="ARBA" id="ARBA00022729"/>
    </source>
</evidence>
<dbReference type="Pfam" id="PF13385">
    <property type="entry name" value="Laminin_G_3"/>
    <property type="match status" value="1"/>
</dbReference>
<accession>A0ABQ6M3T4</accession>
<dbReference type="InterPro" id="IPR013320">
    <property type="entry name" value="ConA-like_dom_sf"/>
</dbReference>